<keyword evidence="1" id="KW-0812">Transmembrane</keyword>
<sequence>MKTPEHTPEEPQNDNKLHLTSVSSLLVWAAVCAFCAWLMVSTFYSTLADFTIWVSIPVIILAIVDGILAFYIHRAIERNQVGQDHHQLHPVRAARAFVLGRASAFAGAVFCGAGIGSGVYVWPRIHTLSAAQADSPGIIVFTVAGFLLAVAGLVLERACRIPPDQMEKDAAGAQT</sequence>
<keyword evidence="1" id="KW-0472">Membrane</keyword>
<proteinExistence type="predicted"/>
<name>A0A2W5IB00_9ACTN</name>
<gene>
    <name evidence="2" type="ORF">DI579_04665</name>
</gene>
<dbReference type="RefSeq" id="WP_290599165.1">
    <property type="nucleotide sequence ID" value="NZ_CAKZIO010000016.1"/>
</dbReference>
<accession>A0A2W5IB00</accession>
<keyword evidence="1" id="KW-1133">Transmembrane helix</keyword>
<feature type="transmembrane region" description="Helical" evidence="1">
    <location>
        <begin position="25"/>
        <end position="44"/>
    </location>
</feature>
<feature type="transmembrane region" description="Helical" evidence="1">
    <location>
        <begin position="93"/>
        <end position="115"/>
    </location>
</feature>
<evidence type="ECO:0000256" key="1">
    <source>
        <dbReference type="SAM" id="Phobius"/>
    </source>
</evidence>
<reference evidence="2 3" key="1">
    <citation type="submission" date="2017-08" db="EMBL/GenBank/DDBJ databases">
        <title>Infants hospitalized years apart are colonized by the same room-sourced microbial strains.</title>
        <authorList>
            <person name="Brooks B."/>
            <person name="Olm M.R."/>
            <person name="Firek B.A."/>
            <person name="Baker R."/>
            <person name="Thomas B.C."/>
            <person name="Morowitz M.J."/>
            <person name="Banfield J.F."/>
        </authorList>
    </citation>
    <scope>NUCLEOTIDE SEQUENCE [LARGE SCALE GENOMIC DNA]</scope>
    <source>
        <strain evidence="2">S2_006_000_R1_57</strain>
    </source>
</reference>
<dbReference type="Proteomes" id="UP000248606">
    <property type="component" value="Unassembled WGS sequence"/>
</dbReference>
<organism evidence="2 3">
    <name type="scientific">Lawsonella clevelandensis</name>
    <dbReference type="NCBI Taxonomy" id="1528099"/>
    <lineage>
        <taxon>Bacteria</taxon>
        <taxon>Bacillati</taxon>
        <taxon>Actinomycetota</taxon>
        <taxon>Actinomycetes</taxon>
        <taxon>Mycobacteriales</taxon>
        <taxon>Lawsonellaceae</taxon>
        <taxon>Lawsonella</taxon>
    </lineage>
</organism>
<dbReference type="Pfam" id="PF11377">
    <property type="entry name" value="DUF3180"/>
    <property type="match status" value="1"/>
</dbReference>
<feature type="transmembrane region" description="Helical" evidence="1">
    <location>
        <begin position="135"/>
        <end position="155"/>
    </location>
</feature>
<evidence type="ECO:0000313" key="3">
    <source>
        <dbReference type="Proteomes" id="UP000248606"/>
    </source>
</evidence>
<dbReference type="AlphaFoldDB" id="A0A2W5IB00"/>
<dbReference type="InterPro" id="IPR021517">
    <property type="entry name" value="DUF3180"/>
</dbReference>
<evidence type="ECO:0000313" key="2">
    <source>
        <dbReference type="EMBL" id="PZP88890.1"/>
    </source>
</evidence>
<dbReference type="EMBL" id="QFOZ01000005">
    <property type="protein sequence ID" value="PZP88890.1"/>
    <property type="molecule type" value="Genomic_DNA"/>
</dbReference>
<protein>
    <submittedName>
        <fullName evidence="2">DUF3180 domain-containing protein</fullName>
    </submittedName>
</protein>
<comment type="caution">
    <text evidence="2">The sequence shown here is derived from an EMBL/GenBank/DDBJ whole genome shotgun (WGS) entry which is preliminary data.</text>
</comment>
<feature type="transmembrane region" description="Helical" evidence="1">
    <location>
        <begin position="50"/>
        <end position="72"/>
    </location>
</feature>